<evidence type="ECO:0008006" key="3">
    <source>
        <dbReference type="Google" id="ProtNLM"/>
    </source>
</evidence>
<sequence length="169" mass="19883">MENFGAQYTMSKTHHLTSIALVNLRWEEDESLRSFMKHFLTVAVKIRDLNPERLPTSKDKLRAWAFNYIQMEEMAEYQDGAKIEHQATTNRRREGRNLYQLTKKKGSQRDAQRPKYQVFTLLTTSRVALVKEAFNTKLMHSPPKEVVTRSQQNQILLVPQELRPHNRSV</sequence>
<accession>A0A371HY21</accession>
<dbReference type="OrthoDB" id="1751727at2759"/>
<feature type="non-terminal residue" evidence="1">
    <location>
        <position position="1"/>
    </location>
</feature>
<dbReference type="Proteomes" id="UP000257109">
    <property type="component" value="Unassembled WGS sequence"/>
</dbReference>
<comment type="caution">
    <text evidence="1">The sequence shown here is derived from an EMBL/GenBank/DDBJ whole genome shotgun (WGS) entry which is preliminary data.</text>
</comment>
<evidence type="ECO:0000313" key="1">
    <source>
        <dbReference type="EMBL" id="RDY07682.1"/>
    </source>
</evidence>
<proteinExistence type="predicted"/>
<dbReference type="EMBL" id="QJKJ01001417">
    <property type="protein sequence ID" value="RDY07682.1"/>
    <property type="molecule type" value="Genomic_DNA"/>
</dbReference>
<evidence type="ECO:0000313" key="2">
    <source>
        <dbReference type="Proteomes" id="UP000257109"/>
    </source>
</evidence>
<organism evidence="1 2">
    <name type="scientific">Mucuna pruriens</name>
    <name type="common">Velvet bean</name>
    <name type="synonym">Dolichos pruriens</name>
    <dbReference type="NCBI Taxonomy" id="157652"/>
    <lineage>
        <taxon>Eukaryota</taxon>
        <taxon>Viridiplantae</taxon>
        <taxon>Streptophyta</taxon>
        <taxon>Embryophyta</taxon>
        <taxon>Tracheophyta</taxon>
        <taxon>Spermatophyta</taxon>
        <taxon>Magnoliopsida</taxon>
        <taxon>eudicotyledons</taxon>
        <taxon>Gunneridae</taxon>
        <taxon>Pentapetalae</taxon>
        <taxon>rosids</taxon>
        <taxon>fabids</taxon>
        <taxon>Fabales</taxon>
        <taxon>Fabaceae</taxon>
        <taxon>Papilionoideae</taxon>
        <taxon>50 kb inversion clade</taxon>
        <taxon>NPAAA clade</taxon>
        <taxon>indigoferoid/millettioid clade</taxon>
        <taxon>Phaseoleae</taxon>
        <taxon>Mucuna</taxon>
    </lineage>
</organism>
<gene>
    <name evidence="1" type="ORF">CR513_08163</name>
</gene>
<name>A0A371HY21_MUCPR</name>
<keyword evidence="2" id="KW-1185">Reference proteome</keyword>
<dbReference type="AlphaFoldDB" id="A0A371HY21"/>
<protein>
    <recommendedName>
        <fullName evidence="3">Retrotransposon gag domain-containing protein</fullName>
    </recommendedName>
</protein>
<reference evidence="1" key="1">
    <citation type="submission" date="2018-05" db="EMBL/GenBank/DDBJ databases">
        <title>Draft genome of Mucuna pruriens seed.</title>
        <authorList>
            <person name="Nnadi N.E."/>
            <person name="Vos R."/>
            <person name="Hasami M.H."/>
            <person name="Devisetty U.K."/>
            <person name="Aguiy J.C."/>
        </authorList>
    </citation>
    <scope>NUCLEOTIDE SEQUENCE [LARGE SCALE GENOMIC DNA]</scope>
    <source>
        <strain evidence="1">JCA_2017</strain>
    </source>
</reference>